<feature type="transmembrane region" description="Helical" evidence="1">
    <location>
        <begin position="41"/>
        <end position="61"/>
    </location>
</feature>
<comment type="caution">
    <text evidence="2">The sequence shown here is derived from an EMBL/GenBank/DDBJ whole genome shotgun (WGS) entry which is preliminary data.</text>
</comment>
<dbReference type="OrthoDB" id="7457895at2759"/>
<reference evidence="2" key="1">
    <citation type="submission" date="2022-03" db="EMBL/GenBank/DDBJ databases">
        <authorList>
            <person name="Lindestad O."/>
        </authorList>
    </citation>
    <scope>NUCLEOTIDE SEQUENCE</scope>
</reference>
<dbReference type="AlphaFoldDB" id="A0A8S4RHG7"/>
<proteinExistence type="predicted"/>
<organism evidence="2 3">
    <name type="scientific">Pararge aegeria aegeria</name>
    <dbReference type="NCBI Taxonomy" id="348720"/>
    <lineage>
        <taxon>Eukaryota</taxon>
        <taxon>Metazoa</taxon>
        <taxon>Ecdysozoa</taxon>
        <taxon>Arthropoda</taxon>
        <taxon>Hexapoda</taxon>
        <taxon>Insecta</taxon>
        <taxon>Pterygota</taxon>
        <taxon>Neoptera</taxon>
        <taxon>Endopterygota</taxon>
        <taxon>Lepidoptera</taxon>
        <taxon>Glossata</taxon>
        <taxon>Ditrysia</taxon>
        <taxon>Papilionoidea</taxon>
        <taxon>Nymphalidae</taxon>
        <taxon>Satyrinae</taxon>
        <taxon>Satyrini</taxon>
        <taxon>Parargina</taxon>
        <taxon>Pararge</taxon>
    </lineage>
</organism>
<evidence type="ECO:0000256" key="1">
    <source>
        <dbReference type="SAM" id="Phobius"/>
    </source>
</evidence>
<feature type="non-terminal residue" evidence="2">
    <location>
        <position position="1"/>
    </location>
</feature>
<feature type="transmembrane region" description="Helical" evidence="1">
    <location>
        <begin position="9"/>
        <end position="29"/>
    </location>
</feature>
<sequence>EKVQLVKPWIIWTSLQVLVSLLVFVFWSTLSVIKHYGNNSLLIYVVEFLGLTVRFYMLMIVSSFYKHLLERTQEERERLRDLVKSEHWYTAA</sequence>
<dbReference type="EMBL" id="CAKXAJ010025210">
    <property type="protein sequence ID" value="CAH2236567.1"/>
    <property type="molecule type" value="Genomic_DNA"/>
</dbReference>
<evidence type="ECO:0000313" key="3">
    <source>
        <dbReference type="Proteomes" id="UP000838756"/>
    </source>
</evidence>
<keyword evidence="3" id="KW-1185">Reference proteome</keyword>
<gene>
    <name evidence="2" type="primary">jg15326</name>
    <name evidence="2" type="ORF">PAEG_LOCUS13935</name>
</gene>
<dbReference type="Proteomes" id="UP000838756">
    <property type="component" value="Unassembled WGS sequence"/>
</dbReference>
<evidence type="ECO:0000313" key="2">
    <source>
        <dbReference type="EMBL" id="CAH2236567.1"/>
    </source>
</evidence>
<keyword evidence="1" id="KW-1133">Transmembrane helix</keyword>
<keyword evidence="1" id="KW-0812">Transmembrane</keyword>
<protein>
    <submittedName>
        <fullName evidence="2">Jg15326 protein</fullName>
    </submittedName>
</protein>
<accession>A0A8S4RHG7</accession>
<keyword evidence="1" id="KW-0472">Membrane</keyword>
<name>A0A8S4RHG7_9NEOP</name>